<dbReference type="Pfam" id="PF07219">
    <property type="entry name" value="HemY_N"/>
    <property type="match status" value="1"/>
</dbReference>
<evidence type="ECO:0000256" key="11">
    <source>
        <dbReference type="SAM" id="Phobius"/>
    </source>
</evidence>
<dbReference type="GO" id="GO:0006779">
    <property type="term" value="P:porphyrin-containing compound biosynthetic process"/>
    <property type="evidence" value="ECO:0007669"/>
    <property type="project" value="UniProtKB-KW"/>
</dbReference>
<dbReference type="InterPro" id="IPR019734">
    <property type="entry name" value="TPR_rpt"/>
</dbReference>
<keyword evidence="9" id="KW-0627">Porphyrin biosynthesis</keyword>
<keyword evidence="14" id="KW-1185">Reference proteome</keyword>
<evidence type="ECO:0000256" key="6">
    <source>
        <dbReference type="ARBA" id="ARBA00022692"/>
    </source>
</evidence>
<protein>
    <recommendedName>
        <fullName evidence="12">HemY N-terminal domain-containing protein</fullName>
    </recommendedName>
</protein>
<evidence type="ECO:0000313" key="14">
    <source>
        <dbReference type="Proteomes" id="UP000256763"/>
    </source>
</evidence>
<dbReference type="InterPro" id="IPR011990">
    <property type="entry name" value="TPR-like_helical_dom_sf"/>
</dbReference>
<dbReference type="Pfam" id="PF13181">
    <property type="entry name" value="TPR_8"/>
    <property type="match status" value="1"/>
</dbReference>
<dbReference type="OrthoDB" id="7053339at2"/>
<sequence length="415" mass="46715">MKKLFGALLVLLVSVAAALWFQDQGGFVVIHFGEWSVQVRVFFFVGAIIASVFLLYLIVGIIRGLLGLPSGMRRWIGERKQNRTRARLVEGMIRTAEGRYADAEKVLLKDIERAEAPELHYLAAAVAAQRLEAPERRNEYLAKADRSGRKAGLAIGLIQAQLQYEGGELEQALASLNYLHDRAPNNRRVLKLLLQVCEQLKDWERIDTLVPELRKQGVLNEPEAYRLQVETAKHRLETALRRNERDLDAVWQSLAKPVREDDSVLLIYVDALSVKKREDEAEKLLRTRLQKRWSADLVARYGALRDASDKALPQLDKWLKERPEDPVLLFAAGRQCLRGRLWGRARSYFEAAVARNPQAEIYQALGGLLEQLGETDAARECFRKAVELFTGQPTLAELSETDKAALAGHGTSAGS</sequence>
<dbReference type="GO" id="GO:0005886">
    <property type="term" value="C:plasma membrane"/>
    <property type="evidence" value="ECO:0007669"/>
    <property type="project" value="UniProtKB-SubCell"/>
</dbReference>
<feature type="domain" description="HemY N-terminal" evidence="12">
    <location>
        <begin position="26"/>
        <end position="130"/>
    </location>
</feature>
<evidence type="ECO:0000256" key="2">
    <source>
        <dbReference type="ARBA" id="ARBA00004429"/>
    </source>
</evidence>
<evidence type="ECO:0000256" key="8">
    <source>
        <dbReference type="ARBA" id="ARBA00023136"/>
    </source>
</evidence>
<comment type="subcellular location">
    <subcellularLocation>
        <location evidence="2">Cell inner membrane</location>
        <topology evidence="2">Multi-pass membrane protein</topology>
    </subcellularLocation>
</comment>
<name>A0A3E0WRC3_9GAMM</name>
<dbReference type="NCBIfam" id="TIGR00540">
    <property type="entry name" value="TPR_hemY_coli"/>
    <property type="match status" value="1"/>
</dbReference>
<evidence type="ECO:0000256" key="10">
    <source>
        <dbReference type="PROSITE-ProRule" id="PRU00339"/>
    </source>
</evidence>
<keyword evidence="8 11" id="KW-0472">Membrane</keyword>
<dbReference type="InterPro" id="IPR010817">
    <property type="entry name" value="HemY_N"/>
</dbReference>
<evidence type="ECO:0000313" key="13">
    <source>
        <dbReference type="EMBL" id="RFA35388.1"/>
    </source>
</evidence>
<comment type="pathway">
    <text evidence="3">Porphyrin-containing compound metabolism; protoheme biosynthesis.</text>
</comment>
<keyword evidence="10" id="KW-0802">TPR repeat</keyword>
<keyword evidence="6 11" id="KW-0812">Transmembrane</keyword>
<evidence type="ECO:0000256" key="1">
    <source>
        <dbReference type="ARBA" id="ARBA00002962"/>
    </source>
</evidence>
<evidence type="ECO:0000256" key="4">
    <source>
        <dbReference type="ARBA" id="ARBA00022475"/>
    </source>
</evidence>
<proteinExistence type="predicted"/>
<dbReference type="PROSITE" id="PS50005">
    <property type="entry name" value="TPR"/>
    <property type="match status" value="1"/>
</dbReference>
<evidence type="ECO:0000256" key="3">
    <source>
        <dbReference type="ARBA" id="ARBA00004744"/>
    </source>
</evidence>
<keyword evidence="5" id="KW-0997">Cell inner membrane</keyword>
<dbReference type="Gene3D" id="1.25.40.10">
    <property type="entry name" value="Tetratricopeptide repeat domain"/>
    <property type="match status" value="1"/>
</dbReference>
<dbReference type="SUPFAM" id="SSF48452">
    <property type="entry name" value="TPR-like"/>
    <property type="match status" value="1"/>
</dbReference>
<feature type="transmembrane region" description="Helical" evidence="11">
    <location>
        <begin position="42"/>
        <end position="66"/>
    </location>
</feature>
<comment type="caution">
    <text evidence="13">The sequence shown here is derived from an EMBL/GenBank/DDBJ whole genome shotgun (WGS) entry which is preliminary data.</text>
</comment>
<keyword evidence="7 11" id="KW-1133">Transmembrane helix</keyword>
<organism evidence="13 14">
    <name type="scientific">Alkalilimnicola ehrlichii</name>
    <dbReference type="NCBI Taxonomy" id="351052"/>
    <lineage>
        <taxon>Bacteria</taxon>
        <taxon>Pseudomonadati</taxon>
        <taxon>Pseudomonadota</taxon>
        <taxon>Gammaproteobacteria</taxon>
        <taxon>Chromatiales</taxon>
        <taxon>Ectothiorhodospiraceae</taxon>
        <taxon>Alkalilimnicola</taxon>
    </lineage>
</organism>
<dbReference type="Proteomes" id="UP000256763">
    <property type="component" value="Unassembled WGS sequence"/>
</dbReference>
<dbReference type="EMBL" id="NFZW01000012">
    <property type="protein sequence ID" value="RFA35388.1"/>
    <property type="molecule type" value="Genomic_DNA"/>
</dbReference>
<dbReference type="GO" id="GO:0042168">
    <property type="term" value="P:heme metabolic process"/>
    <property type="evidence" value="ECO:0007669"/>
    <property type="project" value="InterPro"/>
</dbReference>
<gene>
    <name evidence="13" type="ORF">CAL65_12985</name>
</gene>
<keyword evidence="4" id="KW-1003">Cell membrane</keyword>
<dbReference type="UniPathway" id="UPA00252"/>
<accession>A0A3E0WRC3</accession>
<evidence type="ECO:0000256" key="5">
    <source>
        <dbReference type="ARBA" id="ARBA00022519"/>
    </source>
</evidence>
<comment type="function">
    <text evidence="1">Involved in a late step of protoheme IX synthesis.</text>
</comment>
<dbReference type="AlphaFoldDB" id="A0A3E0WRC3"/>
<feature type="repeat" description="TPR" evidence="10">
    <location>
        <begin position="359"/>
        <end position="392"/>
    </location>
</feature>
<dbReference type="InterPro" id="IPR005254">
    <property type="entry name" value="Heme_biosyn_assoc_TPR_pro"/>
</dbReference>
<reference evidence="14" key="1">
    <citation type="submission" date="2017-05" db="EMBL/GenBank/DDBJ databases">
        <authorList>
            <person name="Sharma S."/>
            <person name="Sidhu C."/>
            <person name="Pinnaka A.K."/>
        </authorList>
    </citation>
    <scope>NUCLEOTIDE SEQUENCE [LARGE SCALE GENOMIC DNA]</scope>
    <source>
        <strain evidence="14">AK93</strain>
    </source>
</reference>
<evidence type="ECO:0000256" key="9">
    <source>
        <dbReference type="ARBA" id="ARBA00023244"/>
    </source>
</evidence>
<dbReference type="RefSeq" id="WP_116303109.1">
    <property type="nucleotide sequence ID" value="NZ_NFZV01000017.1"/>
</dbReference>
<evidence type="ECO:0000259" key="12">
    <source>
        <dbReference type="Pfam" id="PF07219"/>
    </source>
</evidence>
<evidence type="ECO:0000256" key="7">
    <source>
        <dbReference type="ARBA" id="ARBA00022989"/>
    </source>
</evidence>